<name>A0A559KIC8_9BACL</name>
<comment type="caution">
    <text evidence="4">The sequence shown here is derived from an EMBL/GenBank/DDBJ whole genome shotgun (WGS) entry which is preliminary data.</text>
</comment>
<proteinExistence type="inferred from homology"/>
<protein>
    <recommendedName>
        <fullName evidence="6">Damage-inducible protein DinB</fullName>
    </recommendedName>
</protein>
<dbReference type="SUPFAM" id="SSF109854">
    <property type="entry name" value="DinB/YfiT-like putative metalloenzymes"/>
    <property type="match status" value="1"/>
</dbReference>
<evidence type="ECO:0008006" key="6">
    <source>
        <dbReference type="Google" id="ProtNLM"/>
    </source>
</evidence>
<comment type="similarity">
    <text evidence="1">Belongs to the DinB family.</text>
</comment>
<evidence type="ECO:0000313" key="4">
    <source>
        <dbReference type="EMBL" id="TVY11876.1"/>
    </source>
</evidence>
<dbReference type="Pfam" id="PF05163">
    <property type="entry name" value="DinB"/>
    <property type="match status" value="1"/>
</dbReference>
<dbReference type="Gene3D" id="1.20.120.450">
    <property type="entry name" value="dinb family like domain"/>
    <property type="match status" value="1"/>
</dbReference>
<dbReference type="GO" id="GO:0046872">
    <property type="term" value="F:metal ion binding"/>
    <property type="evidence" value="ECO:0007669"/>
    <property type="project" value="UniProtKB-KW"/>
</dbReference>
<dbReference type="AlphaFoldDB" id="A0A559KIC8"/>
<reference evidence="4 5" key="1">
    <citation type="submission" date="2019-07" db="EMBL/GenBank/DDBJ databases">
        <authorList>
            <person name="Kim J."/>
        </authorList>
    </citation>
    <scope>NUCLEOTIDE SEQUENCE [LARGE SCALE GENOMIC DNA]</scope>
    <source>
        <strain evidence="4 5">JC52</strain>
    </source>
</reference>
<dbReference type="OrthoDB" id="119432at2"/>
<sequence>MFTSIDDFAVSWKQECGQTQRIFNTLTDASLAQEVSPQDRTLGRIAWHLVTVIQEMVSRTGLKLEEPEPSEPIPATAKEIADQYAKTTNALLEAVQSQWTDQTLLEVKDMYGQSWPNGLTLELLISHQTHHRGQMTVLMRQAGLVVPGVYGPAREEWKTFMNMEAPAL</sequence>
<dbReference type="InterPro" id="IPR034660">
    <property type="entry name" value="DinB/YfiT-like"/>
</dbReference>
<dbReference type="InterPro" id="IPR007837">
    <property type="entry name" value="DinB"/>
</dbReference>
<feature type="binding site" evidence="3">
    <location>
        <position position="127"/>
    </location>
    <ligand>
        <name>a divalent metal cation</name>
        <dbReference type="ChEBI" id="CHEBI:60240"/>
    </ligand>
</feature>
<gene>
    <name evidence="4" type="ORF">FPZ49_00865</name>
</gene>
<accession>A0A559KIC8</accession>
<feature type="binding site" evidence="3">
    <location>
        <position position="48"/>
    </location>
    <ligand>
        <name>a divalent metal cation</name>
        <dbReference type="ChEBI" id="CHEBI:60240"/>
    </ligand>
</feature>
<evidence type="ECO:0000256" key="3">
    <source>
        <dbReference type="PIRSR" id="PIRSR607837-1"/>
    </source>
</evidence>
<evidence type="ECO:0000256" key="2">
    <source>
        <dbReference type="ARBA" id="ARBA00022723"/>
    </source>
</evidence>
<dbReference type="EMBL" id="VNJI01000001">
    <property type="protein sequence ID" value="TVY11876.1"/>
    <property type="molecule type" value="Genomic_DNA"/>
</dbReference>
<feature type="binding site" evidence="3">
    <location>
        <position position="131"/>
    </location>
    <ligand>
        <name>a divalent metal cation</name>
        <dbReference type="ChEBI" id="CHEBI:60240"/>
    </ligand>
</feature>
<dbReference type="Proteomes" id="UP000317036">
    <property type="component" value="Unassembled WGS sequence"/>
</dbReference>
<organism evidence="4 5">
    <name type="scientific">Paenibacillus cremeus</name>
    <dbReference type="NCBI Taxonomy" id="2163881"/>
    <lineage>
        <taxon>Bacteria</taxon>
        <taxon>Bacillati</taxon>
        <taxon>Bacillota</taxon>
        <taxon>Bacilli</taxon>
        <taxon>Bacillales</taxon>
        <taxon>Paenibacillaceae</taxon>
        <taxon>Paenibacillus</taxon>
    </lineage>
</organism>
<evidence type="ECO:0000313" key="5">
    <source>
        <dbReference type="Proteomes" id="UP000317036"/>
    </source>
</evidence>
<evidence type="ECO:0000256" key="1">
    <source>
        <dbReference type="ARBA" id="ARBA00008635"/>
    </source>
</evidence>
<dbReference type="RefSeq" id="WP_144842458.1">
    <property type="nucleotide sequence ID" value="NZ_VNJI01000001.1"/>
</dbReference>
<keyword evidence="5" id="KW-1185">Reference proteome</keyword>
<keyword evidence="2 3" id="KW-0479">Metal-binding</keyword>